<keyword evidence="3" id="KW-0732">Signal</keyword>
<evidence type="ECO:0000256" key="1">
    <source>
        <dbReference type="ARBA" id="ARBA00010884"/>
    </source>
</evidence>
<dbReference type="InterPro" id="IPR029058">
    <property type="entry name" value="AB_hydrolase_fold"/>
</dbReference>
<organism evidence="5 6">
    <name type="scientific">Seminavis robusta</name>
    <dbReference type="NCBI Taxonomy" id="568900"/>
    <lineage>
        <taxon>Eukaryota</taxon>
        <taxon>Sar</taxon>
        <taxon>Stramenopiles</taxon>
        <taxon>Ochrophyta</taxon>
        <taxon>Bacillariophyta</taxon>
        <taxon>Bacillariophyceae</taxon>
        <taxon>Bacillariophycidae</taxon>
        <taxon>Naviculales</taxon>
        <taxon>Naviculaceae</taxon>
        <taxon>Seminavis</taxon>
    </lineage>
</organism>
<dbReference type="InterPro" id="IPR012020">
    <property type="entry name" value="ABHD4"/>
</dbReference>
<proteinExistence type="inferred from homology"/>
<dbReference type="Gene3D" id="3.40.50.1820">
    <property type="entry name" value="alpha/beta hydrolase"/>
    <property type="match status" value="1"/>
</dbReference>
<dbReference type="Pfam" id="PF12146">
    <property type="entry name" value="Hydrolase_4"/>
    <property type="match status" value="1"/>
</dbReference>
<dbReference type="GO" id="GO:0034338">
    <property type="term" value="F:short-chain carboxylesterase activity"/>
    <property type="evidence" value="ECO:0007669"/>
    <property type="project" value="TreeGrafter"/>
</dbReference>
<sequence length="497" mass="56332">MKTTTLRYHSCLWCLALSLLVLQELTRAFSIPTQRLPLVQNLESSESFEVSDSPTTRKYRDVSHSIASKFVTRDFKPHPALTNRHIQTISGVYLRSLQEYKYVSDSMGLIRSVTNSVVSSVFAGNDEDDKDNIKNLLLNPDHEGFYDERQRFETPDGDFFDVDFRYQHASNKPSSKGMVILLHGLQSNSQSTLSVDMATAYWNQGLDVACMNFRGCSGEMNRKMGGYHLGFTNDVKQFLQHLRERNNGHFPLYLSGFSLGANVVLKTLGELGETAHRDFNVYGAAVCGAPFDQERNVDFLQAPGFNRLVYTGTLAQSIKTRSLQQFELFKGSDEWKKIDLQQIIDAETIADLENAVLAPIYGFDDYIDYYRKNSCLQFLDNITVPTFIINAADDPFFDPSVFPWEKSSDFNKNSPIKMQRTDHGGHLGFMFHQEQGRNDMERIGIPMEASTMSKQEENASWMPTELARFVGLVFEERAALDEVVITSNDVVAAGNHR</sequence>
<dbReference type="Proteomes" id="UP001153069">
    <property type="component" value="Unassembled WGS sequence"/>
</dbReference>
<comment type="similarity">
    <text evidence="1">Belongs to the AB hydrolase superfamily. AB hydrolase 4 family.</text>
</comment>
<evidence type="ECO:0000259" key="4">
    <source>
        <dbReference type="Pfam" id="PF12146"/>
    </source>
</evidence>
<evidence type="ECO:0000256" key="2">
    <source>
        <dbReference type="PIRSR" id="PIRSR005211-1"/>
    </source>
</evidence>
<dbReference type="InterPro" id="IPR022742">
    <property type="entry name" value="Hydrolase_4"/>
</dbReference>
<dbReference type="OrthoDB" id="247542at2759"/>
<name>A0A9N8HG79_9STRA</name>
<evidence type="ECO:0000313" key="6">
    <source>
        <dbReference type="Proteomes" id="UP001153069"/>
    </source>
</evidence>
<feature type="chain" id="PRO_5040298945" evidence="3">
    <location>
        <begin position="29"/>
        <end position="497"/>
    </location>
</feature>
<feature type="active site" description="Charge relay system" evidence="2">
    <location>
        <position position="426"/>
    </location>
</feature>
<evidence type="ECO:0000256" key="3">
    <source>
        <dbReference type="SAM" id="SignalP"/>
    </source>
</evidence>
<feature type="domain" description="Serine aminopeptidase S33" evidence="4">
    <location>
        <begin position="174"/>
        <end position="400"/>
    </location>
</feature>
<gene>
    <name evidence="5" type="ORF">SEMRO_470_G149430.1</name>
</gene>
<comment type="caution">
    <text evidence="5">The sequence shown here is derived from an EMBL/GenBank/DDBJ whole genome shotgun (WGS) entry which is preliminary data.</text>
</comment>
<feature type="active site" description="Charge relay system" evidence="2">
    <location>
        <position position="394"/>
    </location>
</feature>
<reference evidence="5" key="1">
    <citation type="submission" date="2020-06" db="EMBL/GenBank/DDBJ databases">
        <authorList>
            <consortium name="Plant Systems Biology data submission"/>
        </authorList>
    </citation>
    <scope>NUCLEOTIDE SEQUENCE</scope>
    <source>
        <strain evidence="5">D6</strain>
    </source>
</reference>
<dbReference type="PANTHER" id="PTHR10794">
    <property type="entry name" value="ABHYDROLASE DOMAIN-CONTAINING PROTEIN"/>
    <property type="match status" value="1"/>
</dbReference>
<protein>
    <submittedName>
        <fullName evidence="5">Esterase YheT</fullName>
    </submittedName>
</protein>
<keyword evidence="6" id="KW-1185">Reference proteome</keyword>
<dbReference type="PIRSF" id="PIRSF005211">
    <property type="entry name" value="Ab_hydro_YheT"/>
    <property type="match status" value="1"/>
</dbReference>
<dbReference type="InterPro" id="IPR050960">
    <property type="entry name" value="AB_hydrolase_4_sf"/>
</dbReference>
<feature type="signal peptide" evidence="3">
    <location>
        <begin position="1"/>
        <end position="28"/>
    </location>
</feature>
<evidence type="ECO:0000313" key="5">
    <source>
        <dbReference type="EMBL" id="CAB9511135.1"/>
    </source>
</evidence>
<dbReference type="SUPFAM" id="SSF53474">
    <property type="entry name" value="alpha/beta-Hydrolases"/>
    <property type="match status" value="1"/>
</dbReference>
<dbReference type="GO" id="GO:0047372">
    <property type="term" value="F:monoacylglycerol lipase activity"/>
    <property type="evidence" value="ECO:0007669"/>
    <property type="project" value="TreeGrafter"/>
</dbReference>
<dbReference type="EMBL" id="CAICTM010000469">
    <property type="protein sequence ID" value="CAB9511135.1"/>
    <property type="molecule type" value="Genomic_DNA"/>
</dbReference>
<accession>A0A9N8HG79</accession>
<dbReference type="AlphaFoldDB" id="A0A9N8HG79"/>
<dbReference type="PANTHER" id="PTHR10794:SF63">
    <property type="entry name" value="ALPHA_BETA HYDROLASE 1, ISOFORM A"/>
    <property type="match status" value="1"/>
</dbReference>
<feature type="active site" description="Charge relay system" evidence="2">
    <location>
        <position position="258"/>
    </location>
</feature>